<dbReference type="RefSeq" id="WP_093329680.1">
    <property type="nucleotide sequence ID" value="NZ_AP027363.1"/>
</dbReference>
<organism evidence="2 3">
    <name type="scientific">Thalassotalea agarivorans</name>
    <name type="common">Thalassomonas agarivorans</name>
    <dbReference type="NCBI Taxonomy" id="349064"/>
    <lineage>
        <taxon>Bacteria</taxon>
        <taxon>Pseudomonadati</taxon>
        <taxon>Pseudomonadota</taxon>
        <taxon>Gammaproteobacteria</taxon>
        <taxon>Alteromonadales</taxon>
        <taxon>Colwelliaceae</taxon>
        <taxon>Thalassotalea</taxon>
    </lineage>
</organism>
<dbReference type="EMBL" id="FOHK01000008">
    <property type="protein sequence ID" value="SET49973.1"/>
    <property type="molecule type" value="Genomic_DNA"/>
</dbReference>
<accession>A0A1I0EWE1</accession>
<evidence type="ECO:0000256" key="1">
    <source>
        <dbReference type="SAM" id="Phobius"/>
    </source>
</evidence>
<keyword evidence="1" id="KW-1133">Transmembrane helix</keyword>
<evidence type="ECO:0000313" key="3">
    <source>
        <dbReference type="Proteomes" id="UP000199308"/>
    </source>
</evidence>
<keyword evidence="3" id="KW-1185">Reference proteome</keyword>
<dbReference type="AlphaFoldDB" id="A0A1I0EWE1"/>
<evidence type="ECO:0000313" key="2">
    <source>
        <dbReference type="EMBL" id="SET49973.1"/>
    </source>
</evidence>
<gene>
    <name evidence="2" type="ORF">SAMN05660429_01973</name>
</gene>
<proteinExistence type="predicted"/>
<reference evidence="2 3" key="1">
    <citation type="submission" date="2016-10" db="EMBL/GenBank/DDBJ databases">
        <authorList>
            <person name="de Groot N.N."/>
        </authorList>
    </citation>
    <scope>NUCLEOTIDE SEQUENCE [LARGE SCALE GENOMIC DNA]</scope>
    <source>
        <strain evidence="2 3">DSM 19706</strain>
    </source>
</reference>
<keyword evidence="1" id="KW-0472">Membrane</keyword>
<sequence>MNKDTKRALDDLMLDEKYRNVPGWIFVGLILLVIGYVSLGSIGTDSQKVVGEVISTHTRMHDEGHTLYIMVKIPNRTSLVKVKLPTNQPIKKDAKVELNQVETLWLEKHRYTFSKYLDSKNKTLTETNKN</sequence>
<feature type="transmembrane region" description="Helical" evidence="1">
    <location>
        <begin position="21"/>
        <end position="39"/>
    </location>
</feature>
<protein>
    <submittedName>
        <fullName evidence="2">Uncharacterized protein</fullName>
    </submittedName>
</protein>
<dbReference type="STRING" id="349064.SAMN05660429_01973"/>
<name>A0A1I0EWE1_THASX</name>
<dbReference type="OrthoDB" id="9925052at2"/>
<keyword evidence="1" id="KW-0812">Transmembrane</keyword>
<dbReference type="Proteomes" id="UP000199308">
    <property type="component" value="Unassembled WGS sequence"/>
</dbReference>